<evidence type="ECO:0000313" key="9">
    <source>
        <dbReference type="EMBL" id="TFE28595.1"/>
    </source>
</evidence>
<keyword evidence="10" id="KW-1185">Reference proteome</keyword>
<dbReference type="InterPro" id="IPR004761">
    <property type="entry name" value="Spore_GerAB"/>
</dbReference>
<feature type="transmembrane region" description="Helical" evidence="8">
    <location>
        <begin position="118"/>
        <end position="136"/>
    </location>
</feature>
<dbReference type="PANTHER" id="PTHR34975">
    <property type="entry name" value="SPORE GERMINATION PROTEIN A2"/>
    <property type="match status" value="1"/>
</dbReference>
<dbReference type="GO" id="GO:0009847">
    <property type="term" value="P:spore germination"/>
    <property type="evidence" value="ECO:0007669"/>
    <property type="project" value="InterPro"/>
</dbReference>
<keyword evidence="5 8" id="KW-0812">Transmembrane</keyword>
<keyword evidence="7 8" id="KW-0472">Membrane</keyword>
<feature type="transmembrane region" description="Helical" evidence="8">
    <location>
        <begin position="268"/>
        <end position="292"/>
    </location>
</feature>
<evidence type="ECO:0000313" key="10">
    <source>
        <dbReference type="Proteomes" id="UP000297900"/>
    </source>
</evidence>
<feature type="transmembrane region" description="Helical" evidence="8">
    <location>
        <begin position="334"/>
        <end position="356"/>
    </location>
</feature>
<reference evidence="9 10" key="1">
    <citation type="submission" date="2019-03" db="EMBL/GenBank/DDBJ databases">
        <title>Cohnella endophytica sp. nov., a novel endophytic bacterium isolated from bark of Sonneratia apetala.</title>
        <authorList>
            <person name="Tuo L."/>
        </authorList>
    </citation>
    <scope>NUCLEOTIDE SEQUENCE [LARGE SCALE GENOMIC DNA]</scope>
    <source>
        <strain evidence="9 10">CCTCC AB 208254</strain>
    </source>
</reference>
<feature type="transmembrane region" description="Helical" evidence="8">
    <location>
        <begin position="12"/>
        <end position="33"/>
    </location>
</feature>
<organism evidence="9 10">
    <name type="scientific">Cohnella luojiensis</name>
    <dbReference type="NCBI Taxonomy" id="652876"/>
    <lineage>
        <taxon>Bacteria</taxon>
        <taxon>Bacillati</taxon>
        <taxon>Bacillota</taxon>
        <taxon>Bacilli</taxon>
        <taxon>Bacillales</taxon>
        <taxon>Paenibacillaceae</taxon>
        <taxon>Cohnella</taxon>
    </lineage>
</organism>
<gene>
    <name evidence="9" type="ORF">E2980_07130</name>
</gene>
<accession>A0A4Y8M1P2</accession>
<comment type="subcellular location">
    <subcellularLocation>
        <location evidence="1">Membrane</location>
        <topology evidence="1">Multi-pass membrane protein</topology>
    </subcellularLocation>
</comment>
<feature type="transmembrane region" description="Helical" evidence="8">
    <location>
        <begin position="79"/>
        <end position="98"/>
    </location>
</feature>
<dbReference type="EMBL" id="SOMN01000006">
    <property type="protein sequence ID" value="TFE28595.1"/>
    <property type="molecule type" value="Genomic_DNA"/>
</dbReference>
<feature type="transmembrane region" description="Helical" evidence="8">
    <location>
        <begin position="181"/>
        <end position="203"/>
    </location>
</feature>
<protein>
    <submittedName>
        <fullName evidence="9">Uncharacterized protein</fullName>
    </submittedName>
</protein>
<proteinExistence type="inferred from homology"/>
<evidence type="ECO:0000256" key="5">
    <source>
        <dbReference type="ARBA" id="ARBA00022692"/>
    </source>
</evidence>
<evidence type="ECO:0000256" key="2">
    <source>
        <dbReference type="ARBA" id="ARBA00007998"/>
    </source>
</evidence>
<keyword evidence="4" id="KW-0309">Germination</keyword>
<evidence type="ECO:0000256" key="7">
    <source>
        <dbReference type="ARBA" id="ARBA00023136"/>
    </source>
</evidence>
<dbReference type="GO" id="GO:0016020">
    <property type="term" value="C:membrane"/>
    <property type="evidence" value="ECO:0007669"/>
    <property type="project" value="UniProtKB-SubCell"/>
</dbReference>
<feature type="transmembrane region" description="Helical" evidence="8">
    <location>
        <begin position="143"/>
        <end position="161"/>
    </location>
</feature>
<dbReference type="NCBIfam" id="TIGR00912">
    <property type="entry name" value="2A0309"/>
    <property type="match status" value="1"/>
</dbReference>
<evidence type="ECO:0000256" key="8">
    <source>
        <dbReference type="SAM" id="Phobius"/>
    </source>
</evidence>
<evidence type="ECO:0000256" key="4">
    <source>
        <dbReference type="ARBA" id="ARBA00022544"/>
    </source>
</evidence>
<evidence type="ECO:0000256" key="6">
    <source>
        <dbReference type="ARBA" id="ARBA00022989"/>
    </source>
</evidence>
<keyword evidence="3" id="KW-0813">Transport</keyword>
<dbReference type="AlphaFoldDB" id="A0A4Y8M1P2"/>
<dbReference type="RefSeq" id="WP_135151462.1">
    <property type="nucleotide sequence ID" value="NZ_SOMN01000006.1"/>
</dbReference>
<sequence>MTSQEKISNKQFGSLVFSFLSGFSTLFLIEAKLIKQDVWMSYLLGITVSIGMLWLFVYAQKQYPHLSMAEIFDELLGKWFAKLALCLYLVYMLETGGAAYRALSFFYTTAILPNTPNIVLMFLIFLCTAYAVYLGLGTLARSIQVILPFFIVAIVIVSFFIVREIDTNPFLPQFQSRASEIVFGGMVTLAFPFGKAIIFGFILSRVKNVKKIFSSTAIPMALSGLYLLAVTYMVFGSLGFNLSHAATFPYFSAAQLVRFGEYMERIEIFVISIWTVFTLFEIIVIQYIFMLVAGHVFRIKETRFFVFPICLLFFAIAHKSFIRMMDLSLYILGIYPISSLLPIVIIPVLIAFLTLVKKPRGAKKSVKINPVG</sequence>
<dbReference type="Pfam" id="PF03845">
    <property type="entry name" value="Spore_permease"/>
    <property type="match status" value="1"/>
</dbReference>
<evidence type="ECO:0000256" key="3">
    <source>
        <dbReference type="ARBA" id="ARBA00022448"/>
    </source>
</evidence>
<comment type="caution">
    <text evidence="9">The sequence shown here is derived from an EMBL/GenBank/DDBJ whole genome shotgun (WGS) entry which is preliminary data.</text>
</comment>
<comment type="similarity">
    <text evidence="2">Belongs to the amino acid-polyamine-organocation (APC) superfamily. Spore germination protein (SGP) (TC 2.A.3.9) family.</text>
</comment>
<dbReference type="PANTHER" id="PTHR34975:SF2">
    <property type="entry name" value="SPORE GERMINATION PROTEIN A2"/>
    <property type="match status" value="1"/>
</dbReference>
<name>A0A4Y8M1P2_9BACL</name>
<dbReference type="OrthoDB" id="2561074at2"/>
<feature type="transmembrane region" description="Helical" evidence="8">
    <location>
        <begin position="224"/>
        <end position="248"/>
    </location>
</feature>
<dbReference type="Proteomes" id="UP000297900">
    <property type="component" value="Unassembled WGS sequence"/>
</dbReference>
<evidence type="ECO:0000256" key="1">
    <source>
        <dbReference type="ARBA" id="ARBA00004141"/>
    </source>
</evidence>
<feature type="transmembrane region" description="Helical" evidence="8">
    <location>
        <begin position="39"/>
        <end position="58"/>
    </location>
</feature>
<feature type="transmembrane region" description="Helical" evidence="8">
    <location>
        <begin position="304"/>
        <end position="322"/>
    </location>
</feature>
<keyword evidence="6 8" id="KW-1133">Transmembrane helix</keyword>